<protein>
    <recommendedName>
        <fullName evidence="3">protein O-GlcNAc transferase</fullName>
        <ecNumber evidence="3">2.4.1.255</ecNumber>
    </recommendedName>
</protein>
<dbReference type="GO" id="GO:0097363">
    <property type="term" value="F:protein O-acetylglucosaminyltransferase activity"/>
    <property type="evidence" value="ECO:0007669"/>
    <property type="project" value="UniProtKB-EC"/>
</dbReference>
<dbReference type="Gene3D" id="3.40.50.11380">
    <property type="match status" value="1"/>
</dbReference>
<comment type="caution">
    <text evidence="10">The sequence shown here is derived from an EMBL/GenBank/DDBJ whole genome shotgun (WGS) entry which is preliminary data.</text>
</comment>
<feature type="domain" description="O-GlcNAc transferase C-terminal" evidence="9">
    <location>
        <begin position="494"/>
        <end position="678"/>
    </location>
</feature>
<dbReference type="SMART" id="SM00028">
    <property type="entry name" value="TPR"/>
    <property type="match status" value="5"/>
</dbReference>
<name>A0AAW6RPS3_9BURK</name>
<dbReference type="InterPro" id="IPR029489">
    <property type="entry name" value="OGT/SEC/SPY_C"/>
</dbReference>
<evidence type="ECO:0000256" key="1">
    <source>
        <dbReference type="ARBA" id="ARBA00004922"/>
    </source>
</evidence>
<sequence>MPSAASDISILFKQGLAHQHLGQLEQARQCYAQVLQRNARHFDALYLMGTTLAQQGQLEQALGWLEQAAQVQADHAILQNNLGNILLALGRLEQAVAAFDRAVALKPDYAAAFHRRGVAREGLGRLEEALNDHARALALLPTLEPAAQAHAALQAQLGLGRTQAVAPAASSLMRKDVGASAEDNQKAAAQLLQSVQQLQAGRALPGAAASAQDAASAAQAHLLQARALEDLQCFEQAAGEFEKALALLPDEQDLPGMVLQDLRQAAAWARLPEWQARIEAAMQQGRAAVSPLTWQAQSGDAASNRLYSSLAARRYLPAPVPLPAKRALSPGRIRIAYLSADYVQHAVMRVLAEVFELHDRSRFEIYAYAYGERQSGGMNERLRHAFEHYVDASAMSDEQAARHIHAQGIDIAVDLMGYTRGERLGILARRPAPIAVNYIGYPGTLCLPFIDYIVGDATLMPPELAPHYSEAIVRLPHCYLPTDRQRPIALPPPRQALGLPPDAFVFCAFSGNYKISPDIFAIWMRLLAAVPGSVLWLVKGSEDASANLRAQARQAGIDPARLVFAERTRFDQYLARYTLADLFLDTLPYNALATASDALWAGLPVLTCTGQTYVGRGATSIVRAAGLPELATSTLAEYEALALRLATRPAELAALRLRLQQNRAACPLHDTPAYTRHLEAAYTRMAQRWQSGQPPQSFDVPA</sequence>
<dbReference type="AlphaFoldDB" id="A0AAW6RPS3"/>
<comment type="similarity">
    <text evidence="2">Belongs to the glycosyltransferase 41 family. O-GlcNAc transferase subfamily.</text>
</comment>
<evidence type="ECO:0000256" key="8">
    <source>
        <dbReference type="PROSITE-ProRule" id="PRU00339"/>
    </source>
</evidence>
<dbReference type="PANTHER" id="PTHR44998">
    <property type="match status" value="1"/>
</dbReference>
<evidence type="ECO:0000256" key="6">
    <source>
        <dbReference type="ARBA" id="ARBA00022737"/>
    </source>
</evidence>
<evidence type="ECO:0000256" key="3">
    <source>
        <dbReference type="ARBA" id="ARBA00011970"/>
    </source>
</evidence>
<evidence type="ECO:0000256" key="2">
    <source>
        <dbReference type="ARBA" id="ARBA00005386"/>
    </source>
</evidence>
<gene>
    <name evidence="10" type="ORF">QB898_10060</name>
</gene>
<dbReference type="EMBL" id="JARVII010000022">
    <property type="protein sequence ID" value="MDG9700047.1"/>
    <property type="molecule type" value="Genomic_DNA"/>
</dbReference>
<dbReference type="InterPro" id="IPR019734">
    <property type="entry name" value="TPR_rpt"/>
</dbReference>
<reference evidence="10 11" key="1">
    <citation type="submission" date="2023-04" db="EMBL/GenBank/DDBJ databases">
        <title>Ottowia paracancer sp. nov., isolated from human stomach.</title>
        <authorList>
            <person name="Song Y."/>
        </authorList>
    </citation>
    <scope>NUCLEOTIDE SEQUENCE [LARGE SCALE GENOMIC DNA]</scope>
    <source>
        <strain evidence="10 11">10c7w1</strain>
    </source>
</reference>
<evidence type="ECO:0000313" key="11">
    <source>
        <dbReference type="Proteomes" id="UP001237156"/>
    </source>
</evidence>
<dbReference type="InterPro" id="IPR011990">
    <property type="entry name" value="TPR-like_helical_dom_sf"/>
</dbReference>
<feature type="repeat" description="TPR" evidence="8">
    <location>
        <begin position="42"/>
        <end position="75"/>
    </location>
</feature>
<dbReference type="Pfam" id="PF13414">
    <property type="entry name" value="TPR_11"/>
    <property type="match status" value="1"/>
</dbReference>
<keyword evidence="6" id="KW-0677">Repeat</keyword>
<keyword evidence="11" id="KW-1185">Reference proteome</keyword>
<dbReference type="PROSITE" id="PS50293">
    <property type="entry name" value="TPR_REGION"/>
    <property type="match status" value="1"/>
</dbReference>
<evidence type="ECO:0000259" key="9">
    <source>
        <dbReference type="Pfam" id="PF13844"/>
    </source>
</evidence>
<organism evidence="10 11">
    <name type="scientific">Ottowia cancrivicina</name>
    <dbReference type="NCBI Taxonomy" id="3040346"/>
    <lineage>
        <taxon>Bacteria</taxon>
        <taxon>Pseudomonadati</taxon>
        <taxon>Pseudomonadota</taxon>
        <taxon>Betaproteobacteria</taxon>
        <taxon>Burkholderiales</taxon>
        <taxon>Comamonadaceae</taxon>
        <taxon>Ottowia</taxon>
    </lineage>
</organism>
<dbReference type="Proteomes" id="UP001237156">
    <property type="component" value="Unassembled WGS sequence"/>
</dbReference>
<dbReference type="Pfam" id="PF13432">
    <property type="entry name" value="TPR_16"/>
    <property type="match status" value="1"/>
</dbReference>
<feature type="domain" description="O-GlcNAc transferase C-terminal" evidence="9">
    <location>
        <begin position="323"/>
        <end position="485"/>
    </location>
</feature>
<dbReference type="EC" id="2.4.1.255" evidence="3"/>
<comment type="pathway">
    <text evidence="1">Protein modification; protein glycosylation.</text>
</comment>
<dbReference type="GO" id="GO:0006493">
    <property type="term" value="P:protein O-linked glycosylation"/>
    <property type="evidence" value="ECO:0007669"/>
    <property type="project" value="TreeGrafter"/>
</dbReference>
<feature type="repeat" description="TPR" evidence="8">
    <location>
        <begin position="110"/>
        <end position="143"/>
    </location>
</feature>
<evidence type="ECO:0000313" key="10">
    <source>
        <dbReference type="EMBL" id="MDG9700047.1"/>
    </source>
</evidence>
<dbReference type="Gene3D" id="3.40.50.2000">
    <property type="entry name" value="Glycogen Phosphorylase B"/>
    <property type="match status" value="1"/>
</dbReference>
<evidence type="ECO:0000256" key="4">
    <source>
        <dbReference type="ARBA" id="ARBA00022676"/>
    </source>
</evidence>
<feature type="repeat" description="TPR" evidence="8">
    <location>
        <begin position="218"/>
        <end position="251"/>
    </location>
</feature>
<dbReference type="SUPFAM" id="SSF53756">
    <property type="entry name" value="UDP-Glycosyltransferase/glycogen phosphorylase"/>
    <property type="match status" value="1"/>
</dbReference>
<evidence type="ECO:0000256" key="7">
    <source>
        <dbReference type="ARBA" id="ARBA00022803"/>
    </source>
</evidence>
<keyword evidence="4" id="KW-0328">Glycosyltransferase</keyword>
<dbReference type="SUPFAM" id="SSF48452">
    <property type="entry name" value="TPR-like"/>
    <property type="match status" value="1"/>
</dbReference>
<accession>A0AAW6RPS3</accession>
<proteinExistence type="inferred from homology"/>
<evidence type="ECO:0000256" key="5">
    <source>
        <dbReference type="ARBA" id="ARBA00022679"/>
    </source>
</evidence>
<dbReference type="RefSeq" id="WP_279524841.1">
    <property type="nucleotide sequence ID" value="NZ_JARVII010000022.1"/>
</dbReference>
<dbReference type="Pfam" id="PF13844">
    <property type="entry name" value="Glyco_transf_41"/>
    <property type="match status" value="2"/>
</dbReference>
<feature type="repeat" description="TPR" evidence="8">
    <location>
        <begin position="76"/>
        <end position="109"/>
    </location>
</feature>
<dbReference type="PROSITE" id="PS50005">
    <property type="entry name" value="TPR"/>
    <property type="match status" value="4"/>
</dbReference>
<dbReference type="PANTHER" id="PTHR44998:SF1">
    <property type="entry name" value="UDP-N-ACETYLGLUCOSAMINE--PEPTIDE N-ACETYLGLUCOSAMINYLTRANSFERASE 110 KDA SUBUNIT"/>
    <property type="match status" value="1"/>
</dbReference>
<keyword evidence="7 8" id="KW-0802">TPR repeat</keyword>
<keyword evidence="5" id="KW-0808">Transferase</keyword>
<dbReference type="Gene3D" id="1.25.40.10">
    <property type="entry name" value="Tetratricopeptide repeat domain"/>
    <property type="match status" value="3"/>
</dbReference>